<accession>A0A1H3YGN1</accession>
<evidence type="ECO:0000256" key="2">
    <source>
        <dbReference type="ARBA" id="ARBA00022448"/>
    </source>
</evidence>
<feature type="transmembrane region" description="Helical" evidence="7">
    <location>
        <begin position="57"/>
        <end position="74"/>
    </location>
</feature>
<dbReference type="GO" id="GO:0005886">
    <property type="term" value="C:plasma membrane"/>
    <property type="evidence" value="ECO:0007669"/>
    <property type="project" value="UniProtKB-SubCell"/>
</dbReference>
<dbReference type="InterPro" id="IPR035906">
    <property type="entry name" value="MetI-like_sf"/>
</dbReference>
<keyword evidence="3" id="KW-1003">Cell membrane</keyword>
<feature type="transmembrane region" description="Helical" evidence="7">
    <location>
        <begin position="275"/>
        <end position="294"/>
    </location>
</feature>
<reference evidence="10 11" key="1">
    <citation type="submission" date="2016-10" db="EMBL/GenBank/DDBJ databases">
        <authorList>
            <person name="de Groot N.N."/>
        </authorList>
    </citation>
    <scope>NUCLEOTIDE SEQUENCE [LARGE SCALE GENOMIC DNA]</scope>
    <source>
        <strain evidence="10 11">DSM 15345</strain>
    </source>
</reference>
<evidence type="ECO:0000256" key="8">
    <source>
        <dbReference type="SAM" id="MobiDB-lite"/>
    </source>
</evidence>
<feature type="transmembrane region" description="Helical" evidence="7">
    <location>
        <begin position="33"/>
        <end position="51"/>
    </location>
</feature>
<evidence type="ECO:0000256" key="7">
    <source>
        <dbReference type="RuleBase" id="RU363032"/>
    </source>
</evidence>
<evidence type="ECO:0000256" key="3">
    <source>
        <dbReference type="ARBA" id="ARBA00022475"/>
    </source>
</evidence>
<feature type="transmembrane region" description="Helical" evidence="7">
    <location>
        <begin position="186"/>
        <end position="209"/>
    </location>
</feature>
<feature type="transmembrane region" description="Helical" evidence="7">
    <location>
        <begin position="378"/>
        <end position="405"/>
    </location>
</feature>
<dbReference type="PROSITE" id="PS50928">
    <property type="entry name" value="ABC_TM1"/>
    <property type="match status" value="1"/>
</dbReference>
<evidence type="ECO:0000256" key="6">
    <source>
        <dbReference type="ARBA" id="ARBA00023136"/>
    </source>
</evidence>
<keyword evidence="4 7" id="KW-0812">Transmembrane</keyword>
<evidence type="ECO:0000256" key="1">
    <source>
        <dbReference type="ARBA" id="ARBA00004651"/>
    </source>
</evidence>
<proteinExistence type="inferred from homology"/>
<feature type="transmembrane region" description="Helical" evidence="7">
    <location>
        <begin position="353"/>
        <end position="372"/>
    </location>
</feature>
<feature type="compositionally biased region" description="Basic and acidic residues" evidence="8">
    <location>
        <begin position="11"/>
        <end position="25"/>
    </location>
</feature>
<evidence type="ECO:0000313" key="11">
    <source>
        <dbReference type="Proteomes" id="UP000198703"/>
    </source>
</evidence>
<organism evidence="10 11">
    <name type="scientific">Rubrimonas cliftonensis</name>
    <dbReference type="NCBI Taxonomy" id="89524"/>
    <lineage>
        <taxon>Bacteria</taxon>
        <taxon>Pseudomonadati</taxon>
        <taxon>Pseudomonadota</taxon>
        <taxon>Alphaproteobacteria</taxon>
        <taxon>Rhodobacterales</taxon>
        <taxon>Paracoccaceae</taxon>
        <taxon>Rubrimonas</taxon>
    </lineage>
</organism>
<dbReference type="PANTHER" id="PTHR30465:SF43">
    <property type="entry name" value="OLIGOPEPTIDE ABC TRANSPORTER, PERMEASE PROTEIN"/>
    <property type="match status" value="1"/>
</dbReference>
<comment type="similarity">
    <text evidence="7">Belongs to the binding-protein-dependent transport system permease family.</text>
</comment>
<dbReference type="Proteomes" id="UP000198703">
    <property type="component" value="Unassembled WGS sequence"/>
</dbReference>
<dbReference type="PANTHER" id="PTHR30465">
    <property type="entry name" value="INNER MEMBRANE ABC TRANSPORTER"/>
    <property type="match status" value="1"/>
</dbReference>
<comment type="subcellular location">
    <subcellularLocation>
        <location evidence="1 7">Cell membrane</location>
        <topology evidence="1 7">Multi-pass membrane protein</topology>
    </subcellularLocation>
</comment>
<dbReference type="EMBL" id="FNQM01000003">
    <property type="protein sequence ID" value="SEA10717.1"/>
    <property type="molecule type" value="Genomic_DNA"/>
</dbReference>
<dbReference type="STRING" id="89524.SAMN05444370_10390"/>
<dbReference type="Gene3D" id="1.10.3720.10">
    <property type="entry name" value="MetI-like"/>
    <property type="match status" value="1"/>
</dbReference>
<dbReference type="InterPro" id="IPR000515">
    <property type="entry name" value="MetI-like"/>
</dbReference>
<evidence type="ECO:0000259" key="9">
    <source>
        <dbReference type="PROSITE" id="PS50928"/>
    </source>
</evidence>
<protein>
    <submittedName>
        <fullName evidence="10">Peptide/nickel transport system permease protein</fullName>
    </submittedName>
</protein>
<dbReference type="Pfam" id="PF00528">
    <property type="entry name" value="BPD_transp_1"/>
    <property type="match status" value="1"/>
</dbReference>
<feature type="region of interest" description="Disordered" evidence="8">
    <location>
        <begin position="1"/>
        <end position="26"/>
    </location>
</feature>
<evidence type="ECO:0000313" key="10">
    <source>
        <dbReference type="EMBL" id="SEA10717.1"/>
    </source>
</evidence>
<keyword evidence="6 7" id="KW-0472">Membrane</keyword>
<dbReference type="AlphaFoldDB" id="A0A1H3YGN1"/>
<dbReference type="CDD" id="cd06261">
    <property type="entry name" value="TM_PBP2"/>
    <property type="match status" value="1"/>
</dbReference>
<dbReference type="SUPFAM" id="SSF161098">
    <property type="entry name" value="MetI-like"/>
    <property type="match status" value="1"/>
</dbReference>
<evidence type="ECO:0000256" key="4">
    <source>
        <dbReference type="ARBA" id="ARBA00022692"/>
    </source>
</evidence>
<feature type="transmembrane region" description="Helical" evidence="7">
    <location>
        <begin position="81"/>
        <end position="103"/>
    </location>
</feature>
<dbReference type="GO" id="GO:0055085">
    <property type="term" value="P:transmembrane transport"/>
    <property type="evidence" value="ECO:0007669"/>
    <property type="project" value="InterPro"/>
</dbReference>
<sequence>MTGGLGAGRAGPEDAREPRAGEASRRLRRRSRIAGVAGLLAVALGVAAIAAPGDAPLWAYLPFFGGLALLWRSSPGLMRYVLGRCATMIGTLVVVAALVFVIINLPPGDFLSNQINELRATGQASGVARAEFLMKQYALDRPLAEQFAIWIGVWPGPDGFSGLLQGDFGHSLELDRPVADVVGEGMAFTIGLNLAVVLFIYVTAIPLGAISAVKANTWIDYLAALIGYIGLATPNFLLALLLMYYGNEAVGLPIGGGMAPEYIGAPMSFEKFGSILLHMLAPVVVIGTAGMAAMSRRLRANLLDELGKPYVVTARAKGVSPAGTVIRYPLRMALNPFIADIGNLLPQLVSGSVLISVVMSLPTIGPTLLAALKSQDIFLSGFILLFVSALTLVGMLVSDLLLAVADPRIRLAK</sequence>
<keyword evidence="11" id="KW-1185">Reference proteome</keyword>
<gene>
    <name evidence="10" type="ORF">SAMN05444370_10390</name>
</gene>
<evidence type="ECO:0000256" key="5">
    <source>
        <dbReference type="ARBA" id="ARBA00022989"/>
    </source>
</evidence>
<keyword evidence="2 7" id="KW-0813">Transport</keyword>
<feature type="transmembrane region" description="Helical" evidence="7">
    <location>
        <begin position="221"/>
        <end position="245"/>
    </location>
</feature>
<keyword evidence="5 7" id="KW-1133">Transmembrane helix</keyword>
<feature type="domain" description="ABC transmembrane type-1" evidence="9">
    <location>
        <begin position="186"/>
        <end position="396"/>
    </location>
</feature>
<name>A0A1H3YGN1_9RHOB</name>